<dbReference type="AlphaFoldDB" id="A0A370B995"/>
<keyword evidence="3" id="KW-1185">Reference proteome</keyword>
<dbReference type="EMBL" id="QQNA01000159">
    <property type="protein sequence ID" value="RDG36383.1"/>
    <property type="molecule type" value="Genomic_DNA"/>
</dbReference>
<dbReference type="GO" id="GO:0004519">
    <property type="term" value="F:endonuclease activity"/>
    <property type="evidence" value="ECO:0007669"/>
    <property type="project" value="UniProtKB-KW"/>
</dbReference>
<keyword evidence="2" id="KW-0540">Nuclease</keyword>
<evidence type="ECO:0000313" key="2">
    <source>
        <dbReference type="EMBL" id="RDG36383.1"/>
    </source>
</evidence>
<evidence type="ECO:0000259" key="1">
    <source>
        <dbReference type="SMART" id="SM00507"/>
    </source>
</evidence>
<evidence type="ECO:0000313" key="3">
    <source>
        <dbReference type="Proteomes" id="UP000253741"/>
    </source>
</evidence>
<name>A0A370B995_9ACTN</name>
<dbReference type="SMART" id="SM00507">
    <property type="entry name" value="HNHc"/>
    <property type="match status" value="1"/>
</dbReference>
<organism evidence="2 3">
    <name type="scientific">Streptomyces corynorhini</name>
    <dbReference type="NCBI Taxonomy" id="2282652"/>
    <lineage>
        <taxon>Bacteria</taxon>
        <taxon>Bacillati</taxon>
        <taxon>Actinomycetota</taxon>
        <taxon>Actinomycetes</taxon>
        <taxon>Kitasatosporales</taxon>
        <taxon>Streptomycetaceae</taxon>
        <taxon>Streptomyces</taxon>
    </lineage>
</organism>
<dbReference type="InterPro" id="IPR003615">
    <property type="entry name" value="HNH_nuc"/>
</dbReference>
<feature type="domain" description="HNH nuclease" evidence="1">
    <location>
        <begin position="105"/>
        <end position="158"/>
    </location>
</feature>
<dbReference type="GO" id="GO:0003676">
    <property type="term" value="F:nucleic acid binding"/>
    <property type="evidence" value="ECO:0007669"/>
    <property type="project" value="InterPro"/>
</dbReference>
<gene>
    <name evidence="2" type="ORF">DVH02_20240</name>
</gene>
<dbReference type="Pfam" id="PF01844">
    <property type="entry name" value="HNH"/>
    <property type="match status" value="1"/>
</dbReference>
<protein>
    <submittedName>
        <fullName evidence="2">HNH endonuclease</fullName>
    </submittedName>
</protein>
<dbReference type="Proteomes" id="UP000253741">
    <property type="component" value="Unassembled WGS sequence"/>
</dbReference>
<dbReference type="InterPro" id="IPR002711">
    <property type="entry name" value="HNH"/>
</dbReference>
<dbReference type="CDD" id="cd00085">
    <property type="entry name" value="HNHc"/>
    <property type="match status" value="1"/>
</dbReference>
<dbReference type="GO" id="GO:0008270">
    <property type="term" value="F:zinc ion binding"/>
    <property type="evidence" value="ECO:0007669"/>
    <property type="project" value="InterPro"/>
</dbReference>
<proteinExistence type="predicted"/>
<comment type="caution">
    <text evidence="2">The sequence shown here is derived from an EMBL/GenBank/DDBJ whole genome shotgun (WGS) entry which is preliminary data.</text>
</comment>
<accession>A0A370B995</accession>
<keyword evidence="2" id="KW-0255">Endonuclease</keyword>
<keyword evidence="2" id="KW-0378">Hydrolase</keyword>
<dbReference type="Gene3D" id="1.10.30.50">
    <property type="match status" value="1"/>
</dbReference>
<reference evidence="2 3" key="1">
    <citation type="submission" date="2018-07" db="EMBL/GenBank/DDBJ databases">
        <title>Streptomyces species from bats.</title>
        <authorList>
            <person name="Dunlap C."/>
        </authorList>
    </citation>
    <scope>NUCLEOTIDE SEQUENCE [LARGE SCALE GENOMIC DNA]</scope>
    <source>
        <strain evidence="2 3">AC230</strain>
    </source>
</reference>
<sequence>MKEKSELPLPEPESPEVLAIFPLESVRQLYGFLYRRRDSPPATHEIQEFITQKFGESQSEAMRRLRSLRDCFEVHRYRDGSLHRYKLRGWKSTHAGSMRTHISNKVRAQVLAPMRCAQCGQTPLENHVKLCVDHKIPVAWGGNSELANLQPLCEECNSGKRDFYATYNHHAEKIQSAVTHEEPHKRIGELLKSFHGEWVPAELIGTVASMGQYQDDWQRRLRELRKIGWEYENRVERGSGTQAAISTYRLIRWEPWPNGPIRAAINGAEWRKHNS</sequence>